<evidence type="ECO:0000313" key="1">
    <source>
        <dbReference type="EMBL" id="NHB97971.1"/>
    </source>
</evidence>
<name>A0A7X5QP67_9GAMM</name>
<evidence type="ECO:0000313" key="2">
    <source>
        <dbReference type="Proteomes" id="UP000547931"/>
    </source>
</evidence>
<dbReference type="InterPro" id="IPR003458">
    <property type="entry name" value="Phage_T4_Gp38_tail_assem"/>
</dbReference>
<dbReference type="RefSeq" id="WP_166290818.1">
    <property type="nucleotide sequence ID" value="NZ_CAWPIE010000024.1"/>
</dbReference>
<gene>
    <name evidence="1" type="ORF">C5470_17010</name>
</gene>
<accession>A0A7X5QP67</accession>
<organism evidence="1 2">
    <name type="scientific">Photorhabdus stackebrandtii</name>
    <dbReference type="NCBI Taxonomy" id="1123042"/>
    <lineage>
        <taxon>Bacteria</taxon>
        <taxon>Pseudomonadati</taxon>
        <taxon>Pseudomonadota</taxon>
        <taxon>Gammaproteobacteria</taxon>
        <taxon>Enterobacterales</taxon>
        <taxon>Morganellaceae</taxon>
        <taxon>Photorhabdus</taxon>
    </lineage>
</organism>
<sequence length="208" mass="23793">MTEQKYSLEPEMAELGKDRLASKAGWINVYHTDQMTREFTGADIEYLMLGIGLSAGAYPDAPELPGSHDEAICRSTDGKYWEILPDYRGKTAYDTQTCQKREITEIGELPDTLTFKQPNTHFDKWTGKEWVIDEAVLKASQIDQAKQQRIILYQHANETVMLLQYSVDTALASEEEKVLLLEWKKYLVLLSRVDTSLAPDITWPEMPK</sequence>
<dbReference type="InterPro" id="IPR051220">
    <property type="entry name" value="TFA_Chaperone"/>
</dbReference>
<dbReference type="PANTHER" id="PTHR34413">
    <property type="entry name" value="PROPHAGE TAIL FIBER ASSEMBLY PROTEIN HOMOLOG TFAE-RELATED-RELATED"/>
    <property type="match status" value="1"/>
</dbReference>
<dbReference type="PANTHER" id="PTHR34413:SF2">
    <property type="entry name" value="PROPHAGE TAIL FIBER ASSEMBLY PROTEIN HOMOLOG TFAE-RELATED"/>
    <property type="match status" value="1"/>
</dbReference>
<dbReference type="Proteomes" id="UP000547931">
    <property type="component" value="Unassembled WGS sequence"/>
</dbReference>
<dbReference type="AlphaFoldDB" id="A0A7X5QP67"/>
<protein>
    <submittedName>
        <fullName evidence="1">Phage tail protein</fullName>
    </submittedName>
</protein>
<dbReference type="EMBL" id="PUJV01000024">
    <property type="protein sequence ID" value="NHB97971.1"/>
    <property type="molecule type" value="Genomic_DNA"/>
</dbReference>
<comment type="caution">
    <text evidence="1">The sequence shown here is derived from an EMBL/GenBank/DDBJ whole genome shotgun (WGS) entry which is preliminary data.</text>
</comment>
<keyword evidence="2" id="KW-1185">Reference proteome</keyword>
<dbReference type="Pfam" id="PF02413">
    <property type="entry name" value="Caudo_TAP"/>
    <property type="match status" value="1"/>
</dbReference>
<reference evidence="1 2" key="1">
    <citation type="submission" date="2018-02" db="EMBL/GenBank/DDBJ databases">
        <authorList>
            <person name="Machado R.A."/>
        </authorList>
    </citation>
    <scope>NUCLEOTIDE SEQUENCE [LARGE SCALE GENOMIC DNA]</scope>
    <source>
        <strain evidence="1 2">DSM 23271</strain>
    </source>
</reference>
<proteinExistence type="predicted"/>